<dbReference type="Gene3D" id="1.10.1070.11">
    <property type="entry name" value="Phosphatidylinositol 3-/4-kinase, catalytic domain"/>
    <property type="match status" value="1"/>
</dbReference>
<keyword evidence="4" id="KW-0808">Transferase</keyword>
<evidence type="ECO:0000259" key="15">
    <source>
        <dbReference type="PROSITE" id="PS51189"/>
    </source>
</evidence>
<dbReference type="InterPro" id="IPR003152">
    <property type="entry name" value="FATC_dom"/>
</dbReference>
<evidence type="ECO:0000313" key="17">
    <source>
        <dbReference type="EMBL" id="JAT04945.1"/>
    </source>
</evidence>
<evidence type="ECO:0000256" key="3">
    <source>
        <dbReference type="ARBA" id="ARBA00022527"/>
    </source>
</evidence>
<evidence type="ECO:0000256" key="4">
    <source>
        <dbReference type="ARBA" id="ARBA00022679"/>
    </source>
</evidence>
<evidence type="ECO:0000259" key="14">
    <source>
        <dbReference type="PROSITE" id="PS50290"/>
    </source>
</evidence>
<comment type="catalytic activity">
    <reaction evidence="11">
        <text>L-threonyl-[protein] + ATP = O-phospho-L-threonyl-[protein] + ADP + H(+)</text>
        <dbReference type="Rhea" id="RHEA:46608"/>
        <dbReference type="Rhea" id="RHEA-COMP:11060"/>
        <dbReference type="Rhea" id="RHEA-COMP:11605"/>
        <dbReference type="ChEBI" id="CHEBI:15378"/>
        <dbReference type="ChEBI" id="CHEBI:30013"/>
        <dbReference type="ChEBI" id="CHEBI:30616"/>
        <dbReference type="ChEBI" id="CHEBI:61977"/>
        <dbReference type="ChEBI" id="CHEBI:456216"/>
        <dbReference type="EC" id="2.7.11.1"/>
    </reaction>
</comment>
<keyword evidence="6" id="KW-0227">DNA damage</keyword>
<dbReference type="InterPro" id="IPR003151">
    <property type="entry name" value="PIK-rel_kinase_FAT"/>
</dbReference>
<dbReference type="SUPFAM" id="SSF56112">
    <property type="entry name" value="Protein kinase-like (PK-like)"/>
    <property type="match status" value="1"/>
</dbReference>
<dbReference type="PANTHER" id="PTHR37079:SF4">
    <property type="entry name" value="SERINE_THREONINE-PROTEIN KINASE ATM"/>
    <property type="match status" value="1"/>
</dbReference>
<dbReference type="GO" id="GO:0005524">
    <property type="term" value="F:ATP binding"/>
    <property type="evidence" value="ECO:0007669"/>
    <property type="project" value="UniProtKB-KW"/>
</dbReference>
<keyword evidence="7" id="KW-0418">Kinase</keyword>
<evidence type="ECO:0000256" key="5">
    <source>
        <dbReference type="ARBA" id="ARBA00022741"/>
    </source>
</evidence>
<dbReference type="AlphaFoldDB" id="A0A1B6K0H5"/>
<dbReference type="Pfam" id="PF00454">
    <property type="entry name" value="PI3_PI4_kinase"/>
    <property type="match status" value="1"/>
</dbReference>
<evidence type="ECO:0000256" key="1">
    <source>
        <dbReference type="ARBA" id="ARBA00004123"/>
    </source>
</evidence>
<evidence type="ECO:0000256" key="6">
    <source>
        <dbReference type="ARBA" id="ARBA00022763"/>
    </source>
</evidence>
<dbReference type="PANTHER" id="PTHR37079">
    <property type="entry name" value="SERINE/THREONINE-PROTEIN KINASE ATM"/>
    <property type="match status" value="1"/>
</dbReference>
<gene>
    <name evidence="17" type="ORF">g.21762</name>
</gene>
<dbReference type="InterPro" id="IPR038980">
    <property type="entry name" value="ATM_plant"/>
</dbReference>
<evidence type="ECO:0000256" key="10">
    <source>
        <dbReference type="ARBA" id="ARBA00023306"/>
    </source>
</evidence>
<name>A0A1B6K0H5_9HEMI</name>
<dbReference type="EC" id="2.7.11.1" evidence="2"/>
<dbReference type="GO" id="GO:0005634">
    <property type="term" value="C:nucleus"/>
    <property type="evidence" value="ECO:0007669"/>
    <property type="project" value="UniProtKB-SubCell"/>
</dbReference>
<feature type="domain" description="FATC" evidence="16">
    <location>
        <begin position="900"/>
        <end position="932"/>
    </location>
</feature>
<dbReference type="InterPro" id="IPR014009">
    <property type="entry name" value="PIK_FAT"/>
</dbReference>
<keyword evidence="5" id="KW-0547">Nucleotide-binding</keyword>
<dbReference type="SMART" id="SM00146">
    <property type="entry name" value="PI3Kc"/>
    <property type="match status" value="1"/>
</dbReference>
<keyword evidence="8" id="KW-0067">ATP-binding</keyword>
<protein>
    <recommendedName>
        <fullName evidence="13">Serine/threonine-protein kinase ATM</fullName>
        <ecNumber evidence="2">2.7.11.1</ecNumber>
    </recommendedName>
</protein>
<dbReference type="InterPro" id="IPR044107">
    <property type="entry name" value="PIKKc_ATM"/>
</dbReference>
<dbReference type="Pfam" id="PF02260">
    <property type="entry name" value="FATC"/>
    <property type="match status" value="1"/>
</dbReference>
<dbReference type="FunFam" id="3.30.1010.10:FF:000023">
    <property type="entry name" value="Serine/threonine-protein kinase ATM"/>
    <property type="match status" value="1"/>
</dbReference>
<dbReference type="EMBL" id="GECU01002762">
    <property type="protein sequence ID" value="JAT04945.1"/>
    <property type="molecule type" value="Transcribed_RNA"/>
</dbReference>
<evidence type="ECO:0000256" key="12">
    <source>
        <dbReference type="ARBA" id="ARBA00048679"/>
    </source>
</evidence>
<evidence type="ECO:0000256" key="8">
    <source>
        <dbReference type="ARBA" id="ARBA00022840"/>
    </source>
</evidence>
<accession>A0A1B6K0H5</accession>
<proteinExistence type="predicted"/>
<dbReference type="PROSITE" id="PS51190">
    <property type="entry name" value="FATC"/>
    <property type="match status" value="1"/>
</dbReference>
<comment type="catalytic activity">
    <reaction evidence="12">
        <text>L-seryl-[protein] + ATP = O-phospho-L-seryl-[protein] + ADP + H(+)</text>
        <dbReference type="Rhea" id="RHEA:17989"/>
        <dbReference type="Rhea" id="RHEA-COMP:9863"/>
        <dbReference type="Rhea" id="RHEA-COMP:11604"/>
        <dbReference type="ChEBI" id="CHEBI:15378"/>
        <dbReference type="ChEBI" id="CHEBI:29999"/>
        <dbReference type="ChEBI" id="CHEBI:30616"/>
        <dbReference type="ChEBI" id="CHEBI:83421"/>
        <dbReference type="ChEBI" id="CHEBI:456216"/>
        <dbReference type="EC" id="2.7.11.1"/>
    </reaction>
</comment>
<dbReference type="InterPro" id="IPR018936">
    <property type="entry name" value="PI3/4_kinase_CS"/>
</dbReference>
<dbReference type="Pfam" id="PF02259">
    <property type="entry name" value="FAT"/>
    <property type="match status" value="1"/>
</dbReference>
<evidence type="ECO:0000256" key="9">
    <source>
        <dbReference type="ARBA" id="ARBA00023242"/>
    </source>
</evidence>
<dbReference type="Gene3D" id="3.30.1010.10">
    <property type="entry name" value="Phosphatidylinositol 3-kinase Catalytic Subunit, Chain A, domain 4"/>
    <property type="match status" value="1"/>
</dbReference>
<evidence type="ECO:0000256" key="2">
    <source>
        <dbReference type="ARBA" id="ARBA00012513"/>
    </source>
</evidence>
<dbReference type="PROSITE" id="PS50290">
    <property type="entry name" value="PI3_4_KINASE_3"/>
    <property type="match status" value="1"/>
</dbReference>
<keyword evidence="3" id="KW-0723">Serine/threonine-protein kinase</keyword>
<evidence type="ECO:0000259" key="16">
    <source>
        <dbReference type="PROSITE" id="PS51190"/>
    </source>
</evidence>
<feature type="domain" description="PI3K/PI4K catalytic" evidence="14">
    <location>
        <begin position="570"/>
        <end position="886"/>
    </location>
</feature>
<dbReference type="PROSITE" id="PS51189">
    <property type="entry name" value="FAT"/>
    <property type="match status" value="1"/>
</dbReference>
<evidence type="ECO:0000256" key="7">
    <source>
        <dbReference type="ARBA" id="ARBA00022777"/>
    </source>
</evidence>
<organism evidence="17">
    <name type="scientific">Homalodisca liturata</name>
    <dbReference type="NCBI Taxonomy" id="320908"/>
    <lineage>
        <taxon>Eukaryota</taxon>
        <taxon>Metazoa</taxon>
        <taxon>Ecdysozoa</taxon>
        <taxon>Arthropoda</taxon>
        <taxon>Hexapoda</taxon>
        <taxon>Insecta</taxon>
        <taxon>Pterygota</taxon>
        <taxon>Neoptera</taxon>
        <taxon>Paraneoptera</taxon>
        <taxon>Hemiptera</taxon>
        <taxon>Auchenorrhyncha</taxon>
        <taxon>Membracoidea</taxon>
        <taxon>Cicadellidae</taxon>
        <taxon>Cicadellinae</taxon>
        <taxon>Proconiini</taxon>
        <taxon>Homalodisca</taxon>
    </lineage>
</organism>
<dbReference type="GO" id="GO:0004674">
    <property type="term" value="F:protein serine/threonine kinase activity"/>
    <property type="evidence" value="ECO:0007669"/>
    <property type="project" value="UniProtKB-KW"/>
</dbReference>
<dbReference type="PROSITE" id="PS00915">
    <property type="entry name" value="PI3_4_KINASE_1"/>
    <property type="match status" value="1"/>
</dbReference>
<dbReference type="CDD" id="cd05171">
    <property type="entry name" value="PIKKc_ATM"/>
    <property type="match status" value="1"/>
</dbReference>
<feature type="non-terminal residue" evidence="17">
    <location>
        <position position="1"/>
    </location>
</feature>
<evidence type="ECO:0000256" key="13">
    <source>
        <dbReference type="ARBA" id="ARBA00073111"/>
    </source>
</evidence>
<evidence type="ECO:0000256" key="11">
    <source>
        <dbReference type="ARBA" id="ARBA00047899"/>
    </source>
</evidence>
<feature type="domain" description="FAT" evidence="15">
    <location>
        <begin position="1"/>
        <end position="461"/>
    </location>
</feature>
<dbReference type="InterPro" id="IPR036940">
    <property type="entry name" value="PI3/4_kinase_cat_sf"/>
</dbReference>
<dbReference type="InterPro" id="IPR000403">
    <property type="entry name" value="PI3/4_kinase_cat_dom"/>
</dbReference>
<sequence>NALHHCGLYHLAGRVSERQNYEASWRLGQWELVEPETHSHDSLVYCGLRSLRGGDTARALQAVRQARSLVIQGLAHTSLEAATNVYTPLAKLRALQEIEDFANLDFMSVAKKWEEQDKIGWKKFTQIESILAQRITMLRIRENLNPETCTKVMLRATEAAREEGLFTVAHSWLMSLSHLRELSPLQSLSVQLLQAQLYWDKQEADTARYHLRRLLGHLKDTELSALYARALQTYGAWVAHTRTEHAQQILDKYLIPAVDISDNEFRLVSAFTLARYADSEYQTLLNYIKSSVYTSKMKSISESLTSAQKLSKAVEITKKSTDIDRQTRIDLQKSINMHDKQSKIDQTEVENAQKELDNFLILAIRHYMMSLEIGESDNLSIFRVVSLWLNNNEHDELQEELSRQINKVPTFKVLPVLPQLVARITENTGELSMSLLHNLIERCAKDHPHHVLPLLLALANSYKDQDYCQSSLQGVSKPETRVVAAQHMLNKMKQKNNLKTLIRDMQVVSEAYISLANFPHTPDKSCKVFKIPKSEPITKLKSMEHILCPTVTLAVKKSGNYEDVLGIQGFVETYYSVGGINVPKKIECICTDGRRRPQLVKGNDDLRQDAVMQQVFTIMNSLLRENKETLTRRLLIRTYKVVPLSQRSGVIEWCSNTIPLAIYLVGGEGVTGAHTRYRKEDWSPKVCRQKIMDAAKSSNGKKLAVFKEVCAHFKPVFRNFFFENFQNPGIWFERKLAYTHSVATSSMVGYIMGLGDRHICNILIDQRTAEVIHIDFGIAFEQGRTLVTAETVPFRLTRDIIDGMGVSGVEGVFRRSCEKTVVVLRECQSTIVTILEVLLYDPLYVWTMTPAKAMAKQSNSATARSLQSQPSQASEGQVNKLAERALLRLKQKLQGIEEGSNTSVEGQVSKLIQEATNPANLSRLFHGWQAHV</sequence>
<comment type="subcellular location">
    <subcellularLocation>
        <location evidence="1">Nucleus</location>
    </subcellularLocation>
</comment>
<dbReference type="SMART" id="SM01343">
    <property type="entry name" value="FATC"/>
    <property type="match status" value="1"/>
</dbReference>
<dbReference type="GO" id="GO:0006281">
    <property type="term" value="P:DNA repair"/>
    <property type="evidence" value="ECO:0007669"/>
    <property type="project" value="InterPro"/>
</dbReference>
<keyword evidence="9" id="KW-0539">Nucleus</keyword>
<reference evidence="17" key="1">
    <citation type="submission" date="2015-11" db="EMBL/GenBank/DDBJ databases">
        <title>De novo transcriptome assembly of four potential Pierce s Disease insect vectors from Arizona vineyards.</title>
        <authorList>
            <person name="Tassone E.E."/>
        </authorList>
    </citation>
    <scope>NUCLEOTIDE SEQUENCE</scope>
</reference>
<dbReference type="InterPro" id="IPR011009">
    <property type="entry name" value="Kinase-like_dom_sf"/>
</dbReference>
<keyword evidence="10" id="KW-0131">Cell cycle</keyword>
<dbReference type="PROSITE" id="PS00916">
    <property type="entry name" value="PI3_4_KINASE_2"/>
    <property type="match status" value="1"/>
</dbReference>